<organism evidence="4 5">
    <name type="scientific">candidate division WWE3 bacterium RIFCSPLOWO2_01_FULL_39_13</name>
    <dbReference type="NCBI Taxonomy" id="1802624"/>
    <lineage>
        <taxon>Bacteria</taxon>
        <taxon>Katanobacteria</taxon>
    </lineage>
</organism>
<dbReference type="Gene3D" id="3.40.50.10490">
    <property type="entry name" value="Glucose-6-phosphate isomerase like protein, domain 1"/>
    <property type="match status" value="2"/>
</dbReference>
<dbReference type="SUPFAM" id="SSF53697">
    <property type="entry name" value="SIS domain"/>
    <property type="match status" value="1"/>
</dbReference>
<gene>
    <name evidence="4" type="ORF">A2982_02765</name>
</gene>
<dbReference type="EMBL" id="MEVH01000022">
    <property type="protein sequence ID" value="OGC51463.1"/>
    <property type="molecule type" value="Genomic_DNA"/>
</dbReference>
<dbReference type="GO" id="GO:0004476">
    <property type="term" value="F:mannose-6-phosphate isomerase activity"/>
    <property type="evidence" value="ECO:0007669"/>
    <property type="project" value="InterPro"/>
</dbReference>
<sequence length="358" mass="39530">MAEDTYLRSIFSFHKQLWQSYTESKQIKLPGEYSGVSNIVIAGMGGSIFGGLILKGAFSSELKKPLALISDYLLPAFADENTLFIVSSCSGNTEETLGALKEARGRRCKIVAISSGGKLGDYIKDNQIPGYIYDPEYNFDSKVPRTGIGYTAGSVLGIFSKLGLIEFSGTDIKALAEDISSYVEFLKHDLAKASSLSSKFIGKIPVFISSEHTNCAGHIFRNFFNETSKNLAFNLQIPDMNHHFLDGLKYPADASSNFVFVFLESNLYHPRNKKRFEITKSVIQRSGYAEAVIKTSGKNKMLDIWEIIILGCVVSYQLALSHKVDPATNEMVNYLKSELGSFQADFHKGRGSSIPTIL</sequence>
<evidence type="ECO:0000313" key="5">
    <source>
        <dbReference type="Proteomes" id="UP000178771"/>
    </source>
</evidence>
<dbReference type="AlphaFoldDB" id="A0A1F4V4K0"/>
<reference evidence="4 5" key="1">
    <citation type="journal article" date="2016" name="Nat. Commun.">
        <title>Thousands of microbial genomes shed light on interconnected biogeochemical processes in an aquifer system.</title>
        <authorList>
            <person name="Anantharaman K."/>
            <person name="Brown C.T."/>
            <person name="Hug L.A."/>
            <person name="Sharon I."/>
            <person name="Castelle C.J."/>
            <person name="Probst A.J."/>
            <person name="Thomas B.C."/>
            <person name="Singh A."/>
            <person name="Wilkins M.J."/>
            <person name="Karaoz U."/>
            <person name="Brodie E.L."/>
            <person name="Williams K.H."/>
            <person name="Hubbard S.S."/>
            <person name="Banfield J.F."/>
        </authorList>
    </citation>
    <scope>NUCLEOTIDE SEQUENCE [LARGE SCALE GENOMIC DNA]</scope>
</reference>
<comment type="caution">
    <text evidence="4">The sequence shown here is derived from an EMBL/GenBank/DDBJ whole genome shotgun (WGS) entry which is preliminary data.</text>
</comment>
<name>A0A1F4V4K0_UNCKA</name>
<dbReference type="InterPro" id="IPR001347">
    <property type="entry name" value="SIS_dom"/>
</dbReference>
<dbReference type="PROSITE" id="PS51464">
    <property type="entry name" value="SIS"/>
    <property type="match status" value="1"/>
</dbReference>
<evidence type="ECO:0000259" key="3">
    <source>
        <dbReference type="PROSITE" id="PS51464"/>
    </source>
</evidence>
<feature type="domain" description="SIS" evidence="3">
    <location>
        <begin position="29"/>
        <end position="164"/>
    </location>
</feature>
<dbReference type="STRING" id="1802624.A2982_02765"/>
<dbReference type="InterPro" id="IPR046348">
    <property type="entry name" value="SIS_dom_sf"/>
</dbReference>
<dbReference type="GO" id="GO:1901135">
    <property type="term" value="P:carbohydrate derivative metabolic process"/>
    <property type="evidence" value="ECO:0007669"/>
    <property type="project" value="InterPro"/>
</dbReference>
<comment type="similarity">
    <text evidence="1">Belongs to the PGI/PMI family.</text>
</comment>
<protein>
    <recommendedName>
        <fullName evidence="3">SIS domain-containing protein</fullName>
    </recommendedName>
</protein>
<evidence type="ECO:0000256" key="1">
    <source>
        <dbReference type="ARBA" id="ARBA00010523"/>
    </source>
</evidence>
<evidence type="ECO:0000313" key="4">
    <source>
        <dbReference type="EMBL" id="OGC51463.1"/>
    </source>
</evidence>
<dbReference type="GO" id="GO:0097367">
    <property type="term" value="F:carbohydrate derivative binding"/>
    <property type="evidence" value="ECO:0007669"/>
    <property type="project" value="InterPro"/>
</dbReference>
<accession>A0A1F4V4K0</accession>
<dbReference type="Proteomes" id="UP000178771">
    <property type="component" value="Unassembled WGS sequence"/>
</dbReference>
<dbReference type="InterPro" id="IPR019490">
    <property type="entry name" value="Glu6P/Mann6P_isomerase_C"/>
</dbReference>
<proteinExistence type="inferred from homology"/>
<dbReference type="GO" id="GO:0005975">
    <property type="term" value="P:carbohydrate metabolic process"/>
    <property type="evidence" value="ECO:0007669"/>
    <property type="project" value="InterPro"/>
</dbReference>
<keyword evidence="2" id="KW-0413">Isomerase</keyword>
<dbReference type="GO" id="GO:0004347">
    <property type="term" value="F:glucose-6-phosphate isomerase activity"/>
    <property type="evidence" value="ECO:0007669"/>
    <property type="project" value="InterPro"/>
</dbReference>
<dbReference type="Pfam" id="PF10432">
    <property type="entry name" value="bact-PGI_C"/>
    <property type="match status" value="1"/>
</dbReference>
<evidence type="ECO:0000256" key="2">
    <source>
        <dbReference type="ARBA" id="ARBA00023235"/>
    </source>
</evidence>